<gene>
    <name evidence="2" type="ORF">FHX34_101767</name>
</gene>
<keyword evidence="3" id="KW-1185">Reference proteome</keyword>
<evidence type="ECO:0000256" key="1">
    <source>
        <dbReference type="SAM" id="MobiDB-lite"/>
    </source>
</evidence>
<name>A0A561WPL3_ACTTI</name>
<dbReference type="OrthoDB" id="3381875at2"/>
<accession>A0A561WPL3</accession>
<dbReference type="AlphaFoldDB" id="A0A561WPL3"/>
<evidence type="ECO:0000313" key="2">
    <source>
        <dbReference type="EMBL" id="TWG25795.1"/>
    </source>
</evidence>
<reference evidence="2 3" key="1">
    <citation type="submission" date="2019-06" db="EMBL/GenBank/DDBJ databases">
        <title>Sequencing the genomes of 1000 actinobacteria strains.</title>
        <authorList>
            <person name="Klenk H.-P."/>
        </authorList>
    </citation>
    <scope>NUCLEOTIDE SEQUENCE [LARGE SCALE GENOMIC DNA]</scope>
    <source>
        <strain evidence="2 3">DSM 43866</strain>
    </source>
</reference>
<protein>
    <recommendedName>
        <fullName evidence="4">PE family protein</fullName>
    </recommendedName>
</protein>
<comment type="caution">
    <text evidence="2">The sequence shown here is derived from an EMBL/GenBank/DDBJ whole genome shotgun (WGS) entry which is preliminary data.</text>
</comment>
<organism evidence="2 3">
    <name type="scientific">Actinoplanes teichomyceticus</name>
    <dbReference type="NCBI Taxonomy" id="1867"/>
    <lineage>
        <taxon>Bacteria</taxon>
        <taxon>Bacillati</taxon>
        <taxon>Actinomycetota</taxon>
        <taxon>Actinomycetes</taxon>
        <taxon>Micromonosporales</taxon>
        <taxon>Micromonosporaceae</taxon>
        <taxon>Actinoplanes</taxon>
    </lineage>
</organism>
<proteinExistence type="predicted"/>
<evidence type="ECO:0000313" key="3">
    <source>
        <dbReference type="Proteomes" id="UP000320239"/>
    </source>
</evidence>
<sequence>MAPNDDLDPARVRDGGQIAADITAMEEFAARLLADVARDYAPHADTLANRMLARLPAADAGFGELVTFVNALESAQETCQQNIYNFANGTHGFAKAAEQVSQQYTGTDAFARARLGDIESALVTAGLLPPTPRPSGSPSEPSPSGADSPIDTTPAADASTSPSTESAPFIPSGPSAQEGS</sequence>
<dbReference type="Proteomes" id="UP000320239">
    <property type="component" value="Unassembled WGS sequence"/>
</dbReference>
<feature type="compositionally biased region" description="Low complexity" evidence="1">
    <location>
        <begin position="136"/>
        <end position="149"/>
    </location>
</feature>
<feature type="region of interest" description="Disordered" evidence="1">
    <location>
        <begin position="126"/>
        <end position="180"/>
    </location>
</feature>
<evidence type="ECO:0008006" key="4">
    <source>
        <dbReference type="Google" id="ProtNLM"/>
    </source>
</evidence>
<dbReference type="EMBL" id="VIWY01000001">
    <property type="protein sequence ID" value="TWG25795.1"/>
    <property type="molecule type" value="Genomic_DNA"/>
</dbReference>
<dbReference type="RefSeq" id="WP_122981260.1">
    <property type="nucleotide sequence ID" value="NZ_BOMX01000015.1"/>
</dbReference>